<dbReference type="PANTHER" id="PTHR15440:SF0">
    <property type="entry name" value="PROTEIN XRP2"/>
    <property type="match status" value="1"/>
</dbReference>
<dbReference type="InterPro" id="IPR006599">
    <property type="entry name" value="CARP_motif"/>
</dbReference>
<dbReference type="Proteomes" id="UP001432322">
    <property type="component" value="Unassembled WGS sequence"/>
</dbReference>
<dbReference type="SMART" id="SM00673">
    <property type="entry name" value="CARP"/>
    <property type="match status" value="2"/>
</dbReference>
<dbReference type="SUPFAM" id="SSF69340">
    <property type="entry name" value="C-terminal domain of adenylylcyclase associated protein"/>
    <property type="match status" value="1"/>
</dbReference>
<feature type="domain" description="C-CAP/cofactor C-like" evidence="3">
    <location>
        <begin position="1"/>
        <end position="150"/>
    </location>
</feature>
<evidence type="ECO:0000259" key="3">
    <source>
        <dbReference type="PROSITE" id="PS51329"/>
    </source>
</evidence>
<protein>
    <recommendedName>
        <fullName evidence="3">C-CAP/cofactor C-like domain-containing protein</fullName>
    </recommendedName>
</protein>
<evidence type="ECO:0000256" key="1">
    <source>
        <dbReference type="ARBA" id="ARBA00008848"/>
    </source>
</evidence>
<dbReference type="GO" id="GO:0006892">
    <property type="term" value="P:post-Golgi vesicle-mediated transport"/>
    <property type="evidence" value="ECO:0007669"/>
    <property type="project" value="TreeGrafter"/>
</dbReference>
<dbReference type="PROSITE" id="PS51329">
    <property type="entry name" value="C_CAP_COFACTOR_C"/>
    <property type="match status" value="1"/>
</dbReference>
<feature type="non-terminal residue" evidence="4">
    <location>
        <position position="1"/>
    </location>
</feature>
<organism evidence="4 5">
    <name type="scientific">Pristionchus fissidentatus</name>
    <dbReference type="NCBI Taxonomy" id="1538716"/>
    <lineage>
        <taxon>Eukaryota</taxon>
        <taxon>Metazoa</taxon>
        <taxon>Ecdysozoa</taxon>
        <taxon>Nematoda</taxon>
        <taxon>Chromadorea</taxon>
        <taxon>Rhabditida</taxon>
        <taxon>Rhabditina</taxon>
        <taxon>Diplogasteromorpha</taxon>
        <taxon>Diplogasteroidea</taxon>
        <taxon>Neodiplogasteridae</taxon>
        <taxon>Pristionchus</taxon>
    </lineage>
</organism>
<dbReference type="EMBL" id="BTSY01000004">
    <property type="protein sequence ID" value="GMT23848.1"/>
    <property type="molecule type" value="Genomic_DNA"/>
</dbReference>
<proteinExistence type="inferred from homology"/>
<sequence length="308" mass="34799">DVRRAEESDPSRFRVQGIDGGFVLKNDLNGQQLAIDNCKRAVIAVLDVTGSVMVDDCTDCTIVVGPCMGSLFIRSSTNCKVFYVGQQFRMRDCKELDVAIYCRTQPIIENSGNIRFYPLSLFYPDLHDHLTTIGMSAFGSAPRSIHDYTPHPGVRNYAIIDDELRMDLASSRELRASGISLDHNDSVFIQKEYIDNIDNLVKVMLISVQRNGESYTHFYINCYRACVEAHAEGMKVVNFNEVADVLTDEELGEILKEAFPADLKSRIIVMEVMVPPPDITKYMEGPMGKEFKKVPLKYQSALRERLFT</sequence>
<dbReference type="PANTHER" id="PTHR15440">
    <property type="entry name" value="XRP2 PROTEIN"/>
    <property type="match status" value="1"/>
</dbReference>
<dbReference type="GO" id="GO:0000166">
    <property type="term" value="F:nucleotide binding"/>
    <property type="evidence" value="ECO:0007669"/>
    <property type="project" value="UniProtKB-KW"/>
</dbReference>
<dbReference type="GO" id="GO:0005929">
    <property type="term" value="C:cilium"/>
    <property type="evidence" value="ECO:0007669"/>
    <property type="project" value="TreeGrafter"/>
</dbReference>
<dbReference type="InterPro" id="IPR012945">
    <property type="entry name" value="Tubulin-bd_cofactor_C_dom"/>
</dbReference>
<evidence type="ECO:0000313" key="4">
    <source>
        <dbReference type="EMBL" id="GMT23848.1"/>
    </source>
</evidence>
<dbReference type="InterPro" id="IPR016098">
    <property type="entry name" value="CAP/MinC_C"/>
</dbReference>
<accession>A0AAV5W047</accession>
<dbReference type="InterPro" id="IPR039093">
    <property type="entry name" value="XRP2"/>
</dbReference>
<comment type="caution">
    <text evidence="4">The sequence shown here is derived from an EMBL/GenBank/DDBJ whole genome shotgun (WGS) entry which is preliminary data.</text>
</comment>
<keyword evidence="2" id="KW-0547">Nucleotide-binding</keyword>
<dbReference type="GO" id="GO:1990075">
    <property type="term" value="C:periciliary membrane compartment"/>
    <property type="evidence" value="ECO:0007669"/>
    <property type="project" value="TreeGrafter"/>
</dbReference>
<dbReference type="AlphaFoldDB" id="A0AAV5W047"/>
<keyword evidence="5" id="KW-1185">Reference proteome</keyword>
<evidence type="ECO:0000256" key="2">
    <source>
        <dbReference type="ARBA" id="ARBA00022741"/>
    </source>
</evidence>
<comment type="similarity">
    <text evidence="1">Belongs to the TBCC family.</text>
</comment>
<gene>
    <name evidence="4" type="ORF">PFISCL1PPCAC_15145</name>
</gene>
<evidence type="ECO:0000313" key="5">
    <source>
        <dbReference type="Proteomes" id="UP001432322"/>
    </source>
</evidence>
<dbReference type="InterPro" id="IPR017901">
    <property type="entry name" value="C-CAP_CF_C-like"/>
</dbReference>
<dbReference type="InterPro" id="IPR036223">
    <property type="entry name" value="CAP_C_sf"/>
</dbReference>
<name>A0AAV5W047_9BILA</name>
<dbReference type="Pfam" id="PF07986">
    <property type="entry name" value="TBCC"/>
    <property type="match status" value="1"/>
</dbReference>
<dbReference type="Gene3D" id="2.160.20.70">
    <property type="match status" value="1"/>
</dbReference>
<dbReference type="GO" id="GO:0005096">
    <property type="term" value="F:GTPase activator activity"/>
    <property type="evidence" value="ECO:0007669"/>
    <property type="project" value="InterPro"/>
</dbReference>
<reference evidence="4" key="1">
    <citation type="submission" date="2023-10" db="EMBL/GenBank/DDBJ databases">
        <title>Genome assembly of Pristionchus species.</title>
        <authorList>
            <person name="Yoshida K."/>
            <person name="Sommer R.J."/>
        </authorList>
    </citation>
    <scope>NUCLEOTIDE SEQUENCE</scope>
    <source>
        <strain evidence="4">RS5133</strain>
    </source>
</reference>